<name>A0ABT0BW83_9SPHN</name>
<reference evidence="1 2" key="1">
    <citation type="submission" date="2022-04" db="EMBL/GenBank/DDBJ databases">
        <title>Identification of a novel bacterium isolated from mangrove sediments.</title>
        <authorList>
            <person name="Pan X."/>
        </authorList>
    </citation>
    <scope>NUCLEOTIDE SEQUENCE [LARGE SCALE GENOMIC DNA]</scope>
    <source>
        <strain evidence="1 2">B2638</strain>
    </source>
</reference>
<protein>
    <submittedName>
        <fullName evidence="1">Uncharacterized protein</fullName>
    </submittedName>
</protein>
<proteinExistence type="predicted"/>
<dbReference type="RefSeq" id="WP_243924260.1">
    <property type="nucleotide sequence ID" value="NZ_JALHLG010000062.1"/>
</dbReference>
<evidence type="ECO:0000313" key="2">
    <source>
        <dbReference type="Proteomes" id="UP001202281"/>
    </source>
</evidence>
<keyword evidence="2" id="KW-1185">Reference proteome</keyword>
<dbReference type="Proteomes" id="UP001202281">
    <property type="component" value="Unassembled WGS sequence"/>
</dbReference>
<accession>A0ABT0BW83</accession>
<dbReference type="EMBL" id="JALHLG010000062">
    <property type="protein sequence ID" value="MCJ2189076.1"/>
    <property type="molecule type" value="Genomic_DNA"/>
</dbReference>
<sequence>MGLFGGLSLSSINPLNIAQLAMGPAGWASLAASTMFSSFGQQVIQQLGTSLGLPQPMIDIAQAGFAGTMGDYNGAFSNVNEAVEGLGSQIGMSLTDIASNQSSAQSAVDRMVSMITDRLRESGVDTSSTDSGDGSLLMKIAKALGELLDNKMTQMANLSDDIGNLGTVDNKNQSKLGQLTGELQGLTQETSLLSNALGNTIKSIGEANTTLARKG</sequence>
<gene>
    <name evidence="1" type="ORF">MTR66_19965</name>
</gene>
<organism evidence="1 2">
    <name type="scientific">Novosphingobium beihaiensis</name>
    <dbReference type="NCBI Taxonomy" id="2930389"/>
    <lineage>
        <taxon>Bacteria</taxon>
        <taxon>Pseudomonadati</taxon>
        <taxon>Pseudomonadota</taxon>
        <taxon>Alphaproteobacteria</taxon>
        <taxon>Sphingomonadales</taxon>
        <taxon>Sphingomonadaceae</taxon>
        <taxon>Novosphingobium</taxon>
    </lineage>
</organism>
<comment type="caution">
    <text evidence="1">The sequence shown here is derived from an EMBL/GenBank/DDBJ whole genome shotgun (WGS) entry which is preliminary data.</text>
</comment>
<evidence type="ECO:0000313" key="1">
    <source>
        <dbReference type="EMBL" id="MCJ2189076.1"/>
    </source>
</evidence>